<dbReference type="AlphaFoldDB" id="A0A0A7LAS6"/>
<proteinExistence type="inferred from homology"/>
<evidence type="ECO:0000313" key="7">
    <source>
        <dbReference type="EMBL" id="AIZ56174.1"/>
    </source>
</evidence>
<accession>A0A0A7LAS6</accession>
<dbReference type="STRING" id="1577791.Mpt1_c02740"/>
<organism evidence="7 8">
    <name type="scientific">Candidatus Methanoplasma termitum</name>
    <dbReference type="NCBI Taxonomy" id="1577791"/>
    <lineage>
        <taxon>Archaea</taxon>
        <taxon>Methanobacteriati</taxon>
        <taxon>Thermoplasmatota</taxon>
        <taxon>Thermoplasmata</taxon>
        <taxon>Methanomassiliicoccales</taxon>
        <taxon>Methanomassiliicoccaceae</taxon>
        <taxon>Candidatus Methanoplasma</taxon>
    </lineage>
</organism>
<comment type="cofactor">
    <cofactor evidence="2">
        <name>[4Fe-4S] cluster</name>
        <dbReference type="ChEBI" id="CHEBI:49883"/>
    </cofactor>
</comment>
<protein>
    <submittedName>
        <fullName evidence="7">Iron-sulfur flavoprotein</fullName>
    </submittedName>
</protein>
<dbReference type="InterPro" id="IPR051796">
    <property type="entry name" value="ISF_SsuE-like"/>
</dbReference>
<dbReference type="GO" id="GO:0016491">
    <property type="term" value="F:oxidoreductase activity"/>
    <property type="evidence" value="ECO:0007669"/>
    <property type="project" value="InterPro"/>
</dbReference>
<evidence type="ECO:0000256" key="3">
    <source>
        <dbReference type="ARBA" id="ARBA00022630"/>
    </source>
</evidence>
<reference evidence="7 8" key="1">
    <citation type="journal article" date="2014" name="Appl. Environ. Microbiol.">
        <title>Comparative Genome Analysis of 'Candidatus Methanoplasma termitum' Indicates a New Mode of Energy Metabolism in the Seventh Order of Methanogens.</title>
        <authorList>
            <person name="Lang K."/>
            <person name="Schuldes J."/>
            <person name="Klingl A."/>
            <person name="Poehlein A."/>
            <person name="Daniel R."/>
            <person name="Brune A."/>
        </authorList>
    </citation>
    <scope>NUCLEOTIDE SEQUENCE [LARGE SCALE GENOMIC DNA]</scope>
    <source>
        <strain evidence="8">Mpt1</strain>
    </source>
</reference>
<dbReference type="KEGG" id="mear:Mpt1_c02740"/>
<dbReference type="PANTHER" id="PTHR43278">
    <property type="entry name" value="NAD(P)H-DEPENDENT FMN-CONTAINING OXIDOREDUCTASE YWQN-RELATED"/>
    <property type="match status" value="1"/>
</dbReference>
<evidence type="ECO:0000259" key="6">
    <source>
        <dbReference type="Pfam" id="PF03358"/>
    </source>
</evidence>
<comment type="cofactor">
    <cofactor evidence="1">
        <name>FMN</name>
        <dbReference type="ChEBI" id="CHEBI:58210"/>
    </cofactor>
</comment>
<evidence type="ECO:0000256" key="1">
    <source>
        <dbReference type="ARBA" id="ARBA00001917"/>
    </source>
</evidence>
<dbReference type="Gene3D" id="3.40.50.360">
    <property type="match status" value="1"/>
</dbReference>
<dbReference type="SUPFAM" id="SSF52218">
    <property type="entry name" value="Flavoproteins"/>
    <property type="match status" value="1"/>
</dbReference>
<feature type="domain" description="NADPH-dependent FMN reductase-like" evidence="6">
    <location>
        <begin position="1"/>
        <end position="138"/>
    </location>
</feature>
<dbReference type="PANTHER" id="PTHR43278:SF2">
    <property type="entry name" value="IRON-SULFUR FLAVOPROTEIN"/>
    <property type="match status" value="1"/>
</dbReference>
<evidence type="ECO:0000256" key="4">
    <source>
        <dbReference type="ARBA" id="ARBA00022643"/>
    </source>
</evidence>
<keyword evidence="3" id="KW-0285">Flavoprotein</keyword>
<name>A0A0A7LAS6_9ARCH</name>
<comment type="similarity">
    <text evidence="5">Belongs to the SsuE family. Isf subfamily.</text>
</comment>
<dbReference type="HOGENOM" id="CLU_050993_4_1_2"/>
<keyword evidence="4" id="KW-0288">FMN</keyword>
<evidence type="ECO:0000256" key="2">
    <source>
        <dbReference type="ARBA" id="ARBA00001966"/>
    </source>
</evidence>
<keyword evidence="8" id="KW-1185">Reference proteome</keyword>
<dbReference type="Pfam" id="PF03358">
    <property type="entry name" value="FMN_red"/>
    <property type="match status" value="1"/>
</dbReference>
<dbReference type="InterPro" id="IPR005025">
    <property type="entry name" value="FMN_Rdtase-like_dom"/>
</dbReference>
<dbReference type="OrthoDB" id="9059at2157"/>
<dbReference type="Proteomes" id="UP000030787">
    <property type="component" value="Chromosome"/>
</dbReference>
<evidence type="ECO:0000313" key="8">
    <source>
        <dbReference type="Proteomes" id="UP000030787"/>
    </source>
</evidence>
<dbReference type="GeneID" id="24817945"/>
<sequence length="181" mass="19972">MRALIVCGSMDGGFTSEMCRSFSEGISTYGITSDIIFPIEMRIEHCTGCDECSKDGKCIITDDMEKIYKAFRESDLLVLSTPIHFSGPSSVIKAVIDRFQPLWFGVDEHPTYVAALLSGGGRSPNFKNAQSIFKAFSITAGINWLGQLEIPDTDSKEISDVKRTSFDYGKEIGKTVTDSRK</sequence>
<dbReference type="EMBL" id="CP010070">
    <property type="protein sequence ID" value="AIZ56174.1"/>
    <property type="molecule type" value="Genomic_DNA"/>
</dbReference>
<evidence type="ECO:0000256" key="5">
    <source>
        <dbReference type="ARBA" id="ARBA00038292"/>
    </source>
</evidence>
<dbReference type="RefSeq" id="WP_048111521.1">
    <property type="nucleotide sequence ID" value="NZ_CP010070.1"/>
</dbReference>
<dbReference type="InterPro" id="IPR029039">
    <property type="entry name" value="Flavoprotein-like_sf"/>
</dbReference>
<gene>
    <name evidence="7" type="ORF">Mpt1_c02740</name>
</gene>